<evidence type="ECO:0000313" key="3">
    <source>
        <dbReference type="EMBL" id="ASP37614.1"/>
    </source>
</evidence>
<dbReference type="RefSeq" id="WP_094058830.1">
    <property type="nucleotide sequence ID" value="NZ_CP022530.1"/>
</dbReference>
<dbReference type="Gene3D" id="3.40.30.10">
    <property type="entry name" value="Glutaredoxin"/>
    <property type="match status" value="1"/>
</dbReference>
<keyword evidence="3" id="KW-0808">Transferase</keyword>
<dbReference type="GO" id="GO:0004364">
    <property type="term" value="F:glutathione transferase activity"/>
    <property type="evidence" value="ECO:0007669"/>
    <property type="project" value="TreeGrafter"/>
</dbReference>
<dbReference type="CDD" id="cd00299">
    <property type="entry name" value="GST_C_family"/>
    <property type="match status" value="1"/>
</dbReference>
<dbReference type="GO" id="GO:0006559">
    <property type="term" value="P:L-phenylalanine catabolic process"/>
    <property type="evidence" value="ECO:0007669"/>
    <property type="project" value="TreeGrafter"/>
</dbReference>
<feature type="domain" description="GST N-terminal" evidence="1">
    <location>
        <begin position="2"/>
        <end position="81"/>
    </location>
</feature>
<feature type="domain" description="GST C-terminal" evidence="2">
    <location>
        <begin position="86"/>
        <end position="238"/>
    </location>
</feature>
<dbReference type="InterPro" id="IPR036282">
    <property type="entry name" value="Glutathione-S-Trfase_C_sf"/>
</dbReference>
<dbReference type="EMBL" id="CP022530">
    <property type="protein sequence ID" value="ASP37614.1"/>
    <property type="molecule type" value="Genomic_DNA"/>
</dbReference>
<accession>A0A222FGK4</accession>
<evidence type="ECO:0000259" key="1">
    <source>
        <dbReference type="PROSITE" id="PS50404"/>
    </source>
</evidence>
<dbReference type="InterPro" id="IPR004045">
    <property type="entry name" value="Glutathione_S-Trfase_N"/>
</dbReference>
<dbReference type="PROSITE" id="PS50404">
    <property type="entry name" value="GST_NTER"/>
    <property type="match status" value="1"/>
</dbReference>
<dbReference type="PANTHER" id="PTHR42673">
    <property type="entry name" value="MALEYLACETOACETATE ISOMERASE"/>
    <property type="match status" value="1"/>
</dbReference>
<sequence>MADIRLYQYPISPFCEKVRRALCAKQLDYDIDNVSLWQTLTGRVKSLSRIGKLPVLTINGQVIADSTNIIEELDQRFPTIPLLPDAPEDRAMVHFFEDWADESLYFIEVYLRFGLKANAPQWAQLITADDHPLLAPLFRLLAPGMVAKTAYVQGTGRKSWPLIEHDLRRHCQSLASWLSGKRWLVAYQLTLADIAVASQLSAIIATPEGKAIVEPFPEIIAWLERVNEVTLPPANAGA</sequence>
<dbReference type="PANTHER" id="PTHR42673:SF4">
    <property type="entry name" value="MALEYLACETOACETATE ISOMERASE"/>
    <property type="match status" value="1"/>
</dbReference>
<dbReference type="InterPro" id="IPR040079">
    <property type="entry name" value="Glutathione_S-Trfase"/>
</dbReference>
<dbReference type="OrthoDB" id="5242791at2"/>
<protein>
    <submittedName>
        <fullName evidence="3">Glutathione S-transferase</fullName>
    </submittedName>
</protein>
<dbReference type="Proteomes" id="UP000202440">
    <property type="component" value="Chromosome"/>
</dbReference>
<keyword evidence="4" id="KW-1185">Reference proteome</keyword>
<dbReference type="Pfam" id="PF13417">
    <property type="entry name" value="GST_N_3"/>
    <property type="match status" value="1"/>
</dbReference>
<gene>
    <name evidence="3" type="ORF">CHH28_02525</name>
</gene>
<dbReference type="SUPFAM" id="SSF47616">
    <property type="entry name" value="GST C-terminal domain-like"/>
    <property type="match status" value="1"/>
</dbReference>
<dbReference type="PROSITE" id="PS50405">
    <property type="entry name" value="GST_CTER"/>
    <property type="match status" value="1"/>
</dbReference>
<name>A0A222FGK4_9GAMM</name>
<proteinExistence type="predicted"/>
<evidence type="ECO:0000313" key="4">
    <source>
        <dbReference type="Proteomes" id="UP000202440"/>
    </source>
</evidence>
<dbReference type="CDD" id="cd00570">
    <property type="entry name" value="GST_N_family"/>
    <property type="match status" value="1"/>
</dbReference>
<dbReference type="InterPro" id="IPR004046">
    <property type="entry name" value="GST_C"/>
</dbReference>
<dbReference type="PROSITE" id="PS51354">
    <property type="entry name" value="GLUTAREDOXIN_2"/>
    <property type="match status" value="1"/>
</dbReference>
<reference evidence="3 4" key="1">
    <citation type="submission" date="2017-07" db="EMBL/GenBank/DDBJ databases">
        <title>Annotated genome sequence of Bacterioplanes sanyensis isolated from Red Sea.</title>
        <authorList>
            <person name="Rehman Z.U."/>
        </authorList>
    </citation>
    <scope>NUCLEOTIDE SEQUENCE [LARGE SCALE GENOMIC DNA]</scope>
    <source>
        <strain evidence="3 4">NV9</strain>
    </source>
</reference>
<dbReference type="InterPro" id="IPR036249">
    <property type="entry name" value="Thioredoxin-like_sf"/>
</dbReference>
<dbReference type="SUPFAM" id="SSF52833">
    <property type="entry name" value="Thioredoxin-like"/>
    <property type="match status" value="1"/>
</dbReference>
<dbReference type="GO" id="GO:0006749">
    <property type="term" value="P:glutathione metabolic process"/>
    <property type="evidence" value="ECO:0007669"/>
    <property type="project" value="TreeGrafter"/>
</dbReference>
<dbReference type="Pfam" id="PF00043">
    <property type="entry name" value="GST_C"/>
    <property type="match status" value="1"/>
</dbReference>
<organism evidence="3 4">
    <name type="scientific">Bacterioplanes sanyensis</name>
    <dbReference type="NCBI Taxonomy" id="1249553"/>
    <lineage>
        <taxon>Bacteria</taxon>
        <taxon>Pseudomonadati</taxon>
        <taxon>Pseudomonadota</taxon>
        <taxon>Gammaproteobacteria</taxon>
        <taxon>Oceanospirillales</taxon>
        <taxon>Oceanospirillaceae</taxon>
        <taxon>Bacterioplanes</taxon>
    </lineage>
</organism>
<dbReference type="KEGG" id="bsan:CHH28_02525"/>
<dbReference type="GO" id="GO:0016034">
    <property type="term" value="F:maleylacetoacetate isomerase activity"/>
    <property type="evidence" value="ECO:0007669"/>
    <property type="project" value="TreeGrafter"/>
</dbReference>
<dbReference type="InterPro" id="IPR010987">
    <property type="entry name" value="Glutathione-S-Trfase_C-like"/>
</dbReference>
<dbReference type="AlphaFoldDB" id="A0A222FGK4"/>
<dbReference type="Gene3D" id="1.20.1050.10">
    <property type="match status" value="1"/>
</dbReference>
<evidence type="ECO:0000259" key="2">
    <source>
        <dbReference type="PROSITE" id="PS50405"/>
    </source>
</evidence>
<dbReference type="SFLD" id="SFLDS00019">
    <property type="entry name" value="Glutathione_Transferase_(cytos"/>
    <property type="match status" value="1"/>
</dbReference>